<dbReference type="GO" id="GO:0004553">
    <property type="term" value="F:hydrolase activity, hydrolyzing O-glycosyl compounds"/>
    <property type="evidence" value="ECO:0007669"/>
    <property type="project" value="InterPro"/>
</dbReference>
<dbReference type="Proteomes" id="UP000190285">
    <property type="component" value="Unassembled WGS sequence"/>
</dbReference>
<dbReference type="InterPro" id="IPR008928">
    <property type="entry name" value="6-hairpin_glycosidase_sf"/>
</dbReference>
<dbReference type="AlphaFoldDB" id="A0A1T5MD86"/>
<accession>A0A1T5MD86</accession>
<sequence>MIKFRKKIIIVFSLILLSLLLIYLTPIDFKKLFLSNITREKNIIYDELTIPKPEKEALKFLAKKMSGPDFSIYTNYINKESDNSIIATGKDVLSESQGLFLLYLLNRNKKEAFDTCFNWTLDNLYLDNGLFSWIKRKDEKKEKINALIDDLRIIRTAILASEKWNEDSYLKYIKNTSKSLLLNNTKDFTPIDFYDLNTGSKSDYITISYLDLYTMKKLISVDSEWKEIYSSSYNILKGGKIKNTGLYKYQYNLNDKEYTLGDNINLIQSVYAMIHLAEVGHYDKDGMNWLWEAYTKNGKLYAHYCYESFKPVSKIESTALYSLAARLFYLAGENQKAKTLLEESEKFQIINQASKGFGSFGSENNLQIYSFDNLQYILSSSMIYK</sequence>
<dbReference type="RefSeq" id="WP_079494847.1">
    <property type="nucleotide sequence ID" value="NZ_FUZT01000014.1"/>
</dbReference>
<evidence type="ECO:0000256" key="1">
    <source>
        <dbReference type="ARBA" id="ARBA00009209"/>
    </source>
</evidence>
<gene>
    <name evidence="4" type="ORF">SAMN02194393_04487</name>
</gene>
<dbReference type="Pfam" id="PF01270">
    <property type="entry name" value="Glyco_hydro_8"/>
    <property type="match status" value="1"/>
</dbReference>
<keyword evidence="3" id="KW-0326">Glycosidase</keyword>
<keyword evidence="5" id="KW-1185">Reference proteome</keyword>
<name>A0A1T5MD86_9FIRM</name>
<protein>
    <submittedName>
        <fullName evidence="4">Endoglucanase Y</fullName>
    </submittedName>
</protein>
<dbReference type="EMBL" id="FUZT01000014">
    <property type="protein sequence ID" value="SKC86207.1"/>
    <property type="molecule type" value="Genomic_DNA"/>
</dbReference>
<dbReference type="GO" id="GO:0005975">
    <property type="term" value="P:carbohydrate metabolic process"/>
    <property type="evidence" value="ECO:0007669"/>
    <property type="project" value="InterPro"/>
</dbReference>
<proteinExistence type="inferred from homology"/>
<organism evidence="4 5">
    <name type="scientific">Maledivibacter halophilus</name>
    <dbReference type="NCBI Taxonomy" id="36842"/>
    <lineage>
        <taxon>Bacteria</taxon>
        <taxon>Bacillati</taxon>
        <taxon>Bacillota</taxon>
        <taxon>Clostridia</taxon>
        <taxon>Peptostreptococcales</taxon>
        <taxon>Caminicellaceae</taxon>
        <taxon>Maledivibacter</taxon>
    </lineage>
</organism>
<comment type="similarity">
    <text evidence="1">Belongs to the glycosyl hydrolase 8 (cellulase D) family.</text>
</comment>
<keyword evidence="2" id="KW-0378">Hydrolase</keyword>
<evidence type="ECO:0000313" key="5">
    <source>
        <dbReference type="Proteomes" id="UP000190285"/>
    </source>
</evidence>
<dbReference type="STRING" id="36842.SAMN02194393_04487"/>
<dbReference type="Gene3D" id="1.50.10.10">
    <property type="match status" value="1"/>
</dbReference>
<dbReference type="InterPro" id="IPR012341">
    <property type="entry name" value="6hp_glycosidase-like_sf"/>
</dbReference>
<evidence type="ECO:0000256" key="3">
    <source>
        <dbReference type="ARBA" id="ARBA00023295"/>
    </source>
</evidence>
<dbReference type="SUPFAM" id="SSF48208">
    <property type="entry name" value="Six-hairpin glycosidases"/>
    <property type="match status" value="1"/>
</dbReference>
<reference evidence="4 5" key="1">
    <citation type="submission" date="2017-02" db="EMBL/GenBank/DDBJ databases">
        <authorList>
            <person name="Peterson S.W."/>
        </authorList>
    </citation>
    <scope>NUCLEOTIDE SEQUENCE [LARGE SCALE GENOMIC DNA]</scope>
    <source>
        <strain evidence="4 5">M1</strain>
    </source>
</reference>
<evidence type="ECO:0000256" key="2">
    <source>
        <dbReference type="ARBA" id="ARBA00022801"/>
    </source>
</evidence>
<evidence type="ECO:0000313" key="4">
    <source>
        <dbReference type="EMBL" id="SKC86207.1"/>
    </source>
</evidence>
<dbReference type="InterPro" id="IPR002037">
    <property type="entry name" value="Glyco_hydro_8"/>
</dbReference>